<feature type="non-terminal residue" evidence="8">
    <location>
        <position position="1"/>
    </location>
</feature>
<dbReference type="CDD" id="cd01563">
    <property type="entry name" value="Thr-synth_1"/>
    <property type="match status" value="1"/>
</dbReference>
<organism evidence="8 9">
    <name type="scientific">Candidatus Thermofonsia Clade 1 bacterium</name>
    <dbReference type="NCBI Taxonomy" id="2364210"/>
    <lineage>
        <taxon>Bacteria</taxon>
        <taxon>Bacillati</taxon>
        <taxon>Chloroflexota</taxon>
        <taxon>Candidatus Thermofontia</taxon>
        <taxon>Candidatus Thermofonsia Clade 1</taxon>
    </lineage>
</organism>
<comment type="caution">
    <text evidence="8">The sequence shown here is derived from an EMBL/GenBank/DDBJ whole genome shotgun (WGS) entry which is preliminary data.</text>
</comment>
<dbReference type="PANTHER" id="PTHR48078">
    <property type="entry name" value="THREONINE DEHYDRATASE, MITOCHONDRIAL-RELATED"/>
    <property type="match status" value="1"/>
</dbReference>
<protein>
    <recommendedName>
        <fullName evidence="5">Threonine synthase</fullName>
        <ecNumber evidence="5">4.2.3.1</ecNumber>
    </recommendedName>
</protein>
<dbReference type="EC" id="4.2.3.1" evidence="5"/>
<evidence type="ECO:0000256" key="1">
    <source>
        <dbReference type="ARBA" id="ARBA00001933"/>
    </source>
</evidence>
<dbReference type="GO" id="GO:0004795">
    <property type="term" value="F:threonine synthase activity"/>
    <property type="evidence" value="ECO:0007669"/>
    <property type="project" value="UniProtKB-UniRule"/>
</dbReference>
<dbReference type="PANTHER" id="PTHR48078:SF6">
    <property type="entry name" value="L-THREONINE DEHYDRATASE CATABOLIC TDCB"/>
    <property type="match status" value="1"/>
</dbReference>
<accession>A0A2M8PCV2</accession>
<evidence type="ECO:0000256" key="4">
    <source>
        <dbReference type="ARBA" id="ARBA00023239"/>
    </source>
</evidence>
<proteinExistence type="inferred from homology"/>
<keyword evidence="4" id="KW-0456">Lyase</keyword>
<evidence type="ECO:0000256" key="6">
    <source>
        <dbReference type="PIRSR" id="PIRSR604450-51"/>
    </source>
</evidence>
<dbReference type="AlphaFoldDB" id="A0A2M8PCV2"/>
<evidence type="ECO:0000256" key="2">
    <source>
        <dbReference type="ARBA" id="ARBA00005517"/>
    </source>
</evidence>
<dbReference type="Proteomes" id="UP000229681">
    <property type="component" value="Unassembled WGS sequence"/>
</dbReference>
<sequence>SGWSMWRYAPLLPVSDSTYFPPLHVGWTPLIAAPHLAQRLGLRALWLKDDSRNPTGSLKDRASAMVVARAQQLGVKVITTASTGNAAAALAGLCASVGMKAVIFVPAKAPSAKIAQLLVYGATVLLVDGTYDDAYALSLQASAEYNWYCRNTGMNPYTTEGKKTAALELCEQLAWRVPDVLILSVGDGNILAGQYKGFYDLYQLGWIARMPRLIGVQAAGSDALVRAWEQGLTAEAMQRGGTETIADSISAGLPSDRTKALRAVRQTDGAFVRVSDAEILAAIPALARGSGIFAEPACAAAYAGLLTALESGLVRKGESVALLVTGSGLKDVNAAMQSLAGESGYPIGRDPAAMRQAVARLQLA</sequence>
<name>A0A2M8PCV2_9CHLR</name>
<dbReference type="InterPro" id="IPR004450">
    <property type="entry name" value="Thr_synthase-like"/>
</dbReference>
<evidence type="ECO:0000256" key="5">
    <source>
        <dbReference type="NCBIfam" id="TIGR00260"/>
    </source>
</evidence>
<keyword evidence="3 6" id="KW-0663">Pyridoxal phosphate</keyword>
<dbReference type="InterPro" id="IPR001926">
    <property type="entry name" value="TrpB-like_PALP"/>
</dbReference>
<reference evidence="8 9" key="1">
    <citation type="submission" date="2017-11" db="EMBL/GenBank/DDBJ databases">
        <title>Evolution of Phototrophy in the Chloroflexi Phylum Driven by Horizontal Gene Transfer.</title>
        <authorList>
            <person name="Ward L.M."/>
            <person name="Hemp J."/>
            <person name="Shih P.M."/>
            <person name="Mcglynn S.E."/>
            <person name="Fischer W."/>
        </authorList>
    </citation>
    <scope>NUCLEOTIDE SEQUENCE [LARGE SCALE GENOMIC DNA]</scope>
    <source>
        <strain evidence="8">JP3_13</strain>
    </source>
</reference>
<feature type="domain" description="Tryptophan synthase beta chain-like PALP" evidence="7">
    <location>
        <begin position="23"/>
        <end position="326"/>
    </location>
</feature>
<dbReference type="Gene3D" id="3.40.50.1100">
    <property type="match status" value="2"/>
</dbReference>
<dbReference type="InterPro" id="IPR036052">
    <property type="entry name" value="TrpB-like_PALP_sf"/>
</dbReference>
<dbReference type="NCBIfam" id="TIGR00260">
    <property type="entry name" value="thrC"/>
    <property type="match status" value="1"/>
</dbReference>
<gene>
    <name evidence="8" type="primary">thrC</name>
    <name evidence="8" type="ORF">CUN49_10825</name>
</gene>
<comment type="similarity">
    <text evidence="2">Belongs to the threonine synthase family.</text>
</comment>
<dbReference type="InterPro" id="IPR050147">
    <property type="entry name" value="Ser/Thr_Dehydratase"/>
</dbReference>
<evidence type="ECO:0000313" key="9">
    <source>
        <dbReference type="Proteomes" id="UP000229681"/>
    </source>
</evidence>
<dbReference type="EMBL" id="PGTM01000163">
    <property type="protein sequence ID" value="PJF35382.1"/>
    <property type="molecule type" value="Genomic_DNA"/>
</dbReference>
<comment type="cofactor">
    <cofactor evidence="1 6">
        <name>pyridoxal 5'-phosphate</name>
        <dbReference type="ChEBI" id="CHEBI:597326"/>
    </cofactor>
</comment>
<dbReference type="GO" id="GO:0006567">
    <property type="term" value="P:L-threonine catabolic process"/>
    <property type="evidence" value="ECO:0007669"/>
    <property type="project" value="TreeGrafter"/>
</dbReference>
<feature type="modified residue" description="N6-(pyridoxal phosphate)lysine" evidence="6">
    <location>
        <position position="59"/>
    </location>
</feature>
<evidence type="ECO:0000313" key="8">
    <source>
        <dbReference type="EMBL" id="PJF35382.1"/>
    </source>
</evidence>
<evidence type="ECO:0000256" key="3">
    <source>
        <dbReference type="ARBA" id="ARBA00022898"/>
    </source>
</evidence>
<dbReference type="Pfam" id="PF00291">
    <property type="entry name" value="PALP"/>
    <property type="match status" value="1"/>
</dbReference>
<dbReference type="GO" id="GO:0003941">
    <property type="term" value="F:L-serine ammonia-lyase activity"/>
    <property type="evidence" value="ECO:0007669"/>
    <property type="project" value="TreeGrafter"/>
</dbReference>
<dbReference type="GO" id="GO:0009097">
    <property type="term" value="P:isoleucine biosynthetic process"/>
    <property type="evidence" value="ECO:0007669"/>
    <property type="project" value="TreeGrafter"/>
</dbReference>
<dbReference type="GO" id="GO:0009088">
    <property type="term" value="P:threonine biosynthetic process"/>
    <property type="evidence" value="ECO:0007669"/>
    <property type="project" value="UniProtKB-UniRule"/>
</dbReference>
<evidence type="ECO:0000259" key="7">
    <source>
        <dbReference type="Pfam" id="PF00291"/>
    </source>
</evidence>
<dbReference type="GO" id="GO:0004794">
    <property type="term" value="F:threonine deaminase activity"/>
    <property type="evidence" value="ECO:0007669"/>
    <property type="project" value="TreeGrafter"/>
</dbReference>
<dbReference type="GO" id="GO:0006565">
    <property type="term" value="P:L-serine catabolic process"/>
    <property type="evidence" value="ECO:0007669"/>
    <property type="project" value="TreeGrafter"/>
</dbReference>
<dbReference type="SUPFAM" id="SSF53686">
    <property type="entry name" value="Tryptophan synthase beta subunit-like PLP-dependent enzymes"/>
    <property type="match status" value="1"/>
</dbReference>